<dbReference type="Gene3D" id="3.40.50.720">
    <property type="entry name" value="NAD(P)-binding Rossmann-like Domain"/>
    <property type="match status" value="1"/>
</dbReference>
<dbReference type="InterPro" id="IPR036291">
    <property type="entry name" value="NAD(P)-bd_dom_sf"/>
</dbReference>
<name>A0A9Q9DEF1_ENSAD</name>
<protein>
    <submittedName>
        <fullName evidence="4">SDR family oxidoreductase</fullName>
    </submittedName>
</protein>
<dbReference type="Pfam" id="PF13561">
    <property type="entry name" value="adh_short_C2"/>
    <property type="match status" value="1"/>
</dbReference>
<dbReference type="AlphaFoldDB" id="A0A9Q9DEF1"/>
<dbReference type="GO" id="GO:0032787">
    <property type="term" value="P:monocarboxylic acid metabolic process"/>
    <property type="evidence" value="ECO:0007669"/>
    <property type="project" value="UniProtKB-ARBA"/>
</dbReference>
<proteinExistence type="inferred from homology"/>
<sequence>MLGVFITEKCAGGGHQDSLWFQKDFFFAALLRDHYYRGADGPRFSEEILMLSRLAGKTAFVTGASSGVGLASARRLAELGARVAISARRQDLLEKLASEIGKDVVVVPADVADSASVDAAVQRAWNDMGGVDYVVHAAGIVTPAPIGELTPALWKQHIDINLTGSYNVLRAFAMRMQARGEGSIVSIASDLSFKGLANYAHYCASKAGLAGLSKALALELAPNIRVNCVCPGPIDTPMMESELQWFGGSDQVRAGAVAAVPLKRFSSPEEIADFVIYVAAEMRFATGSLLSIDGGTTAG</sequence>
<dbReference type="EMBL" id="CP098809">
    <property type="protein sequence ID" value="USJ27967.1"/>
    <property type="molecule type" value="Genomic_DNA"/>
</dbReference>
<comment type="similarity">
    <text evidence="1">Belongs to the short-chain dehydrogenases/reductases (SDR) family.</text>
</comment>
<accession>A0A9Q9DEF1</accession>
<dbReference type="PROSITE" id="PS00061">
    <property type="entry name" value="ADH_SHORT"/>
    <property type="match status" value="1"/>
</dbReference>
<organism evidence="4 5">
    <name type="scientific">Ensifer adhaerens</name>
    <name type="common">Sinorhizobium morelense</name>
    <dbReference type="NCBI Taxonomy" id="106592"/>
    <lineage>
        <taxon>Bacteria</taxon>
        <taxon>Pseudomonadati</taxon>
        <taxon>Pseudomonadota</taxon>
        <taxon>Alphaproteobacteria</taxon>
        <taxon>Hyphomicrobiales</taxon>
        <taxon>Rhizobiaceae</taxon>
        <taxon>Sinorhizobium/Ensifer group</taxon>
        <taxon>Ensifer</taxon>
    </lineage>
</organism>
<evidence type="ECO:0000256" key="1">
    <source>
        <dbReference type="ARBA" id="ARBA00006484"/>
    </source>
</evidence>
<dbReference type="InterPro" id="IPR057326">
    <property type="entry name" value="KR_dom"/>
</dbReference>
<reference evidence="4" key="1">
    <citation type="submission" date="2022-06" db="EMBL/GenBank/DDBJ databases">
        <title>Physiological and biochemical characterization and genomic elucidation of a strain of the genus Ensifer adhaerens M8 that combines arsenic oxidation and chromium reduction.</title>
        <authorList>
            <person name="Li X."/>
            <person name="Yu c."/>
        </authorList>
    </citation>
    <scope>NUCLEOTIDE SEQUENCE</scope>
    <source>
        <strain evidence="4">M8</strain>
        <plasmid evidence="4">pB</plasmid>
    </source>
</reference>
<dbReference type="PRINTS" id="PR00081">
    <property type="entry name" value="GDHRDH"/>
</dbReference>
<dbReference type="SMART" id="SM00822">
    <property type="entry name" value="PKS_KR"/>
    <property type="match status" value="1"/>
</dbReference>
<dbReference type="PANTHER" id="PTHR42879">
    <property type="entry name" value="3-OXOACYL-(ACYL-CARRIER-PROTEIN) REDUCTASE"/>
    <property type="match status" value="1"/>
</dbReference>
<keyword evidence="4" id="KW-0614">Plasmid</keyword>
<dbReference type="InterPro" id="IPR020904">
    <property type="entry name" value="Sc_DH/Rdtase_CS"/>
</dbReference>
<dbReference type="SUPFAM" id="SSF51735">
    <property type="entry name" value="NAD(P)-binding Rossmann-fold domains"/>
    <property type="match status" value="1"/>
</dbReference>
<dbReference type="RefSeq" id="WP_252161319.1">
    <property type="nucleotide sequence ID" value="NZ_CP098809.1"/>
</dbReference>
<dbReference type="Proteomes" id="UP001055460">
    <property type="component" value="Plasmid pB"/>
</dbReference>
<feature type="domain" description="Ketoreductase" evidence="3">
    <location>
        <begin position="57"/>
        <end position="227"/>
    </location>
</feature>
<dbReference type="CDD" id="cd05233">
    <property type="entry name" value="SDR_c"/>
    <property type="match status" value="1"/>
</dbReference>
<dbReference type="GO" id="GO:0016491">
    <property type="term" value="F:oxidoreductase activity"/>
    <property type="evidence" value="ECO:0007669"/>
    <property type="project" value="UniProtKB-KW"/>
</dbReference>
<dbReference type="PANTHER" id="PTHR42879:SF2">
    <property type="entry name" value="3-OXOACYL-[ACYL-CARRIER-PROTEIN] REDUCTASE FABG"/>
    <property type="match status" value="1"/>
</dbReference>
<dbReference type="PRINTS" id="PR00080">
    <property type="entry name" value="SDRFAMILY"/>
</dbReference>
<keyword evidence="2" id="KW-0560">Oxidoreductase</keyword>
<dbReference type="FunFam" id="3.40.50.720:FF:000084">
    <property type="entry name" value="Short-chain dehydrogenase reductase"/>
    <property type="match status" value="1"/>
</dbReference>
<evidence type="ECO:0000256" key="2">
    <source>
        <dbReference type="ARBA" id="ARBA00023002"/>
    </source>
</evidence>
<evidence type="ECO:0000313" key="4">
    <source>
        <dbReference type="EMBL" id="USJ27967.1"/>
    </source>
</evidence>
<evidence type="ECO:0000313" key="5">
    <source>
        <dbReference type="Proteomes" id="UP001055460"/>
    </source>
</evidence>
<dbReference type="InterPro" id="IPR002347">
    <property type="entry name" value="SDR_fam"/>
</dbReference>
<geneLocation type="plasmid" evidence="4 5">
    <name>pB</name>
</geneLocation>
<dbReference type="InterPro" id="IPR050259">
    <property type="entry name" value="SDR"/>
</dbReference>
<evidence type="ECO:0000259" key="3">
    <source>
        <dbReference type="SMART" id="SM00822"/>
    </source>
</evidence>
<gene>
    <name evidence="4" type="ORF">NE863_29305</name>
</gene>